<feature type="domain" description="DUF7026" evidence="1">
    <location>
        <begin position="62"/>
        <end position="110"/>
    </location>
</feature>
<dbReference type="AlphaFoldDB" id="A0AAV1WK84"/>
<protein>
    <recommendedName>
        <fullName evidence="1">DUF7026 domain-containing protein</fullName>
    </recommendedName>
</protein>
<evidence type="ECO:0000313" key="3">
    <source>
        <dbReference type="Proteomes" id="UP001497480"/>
    </source>
</evidence>
<evidence type="ECO:0000313" key="2">
    <source>
        <dbReference type="EMBL" id="CAL0309481.1"/>
    </source>
</evidence>
<comment type="caution">
    <text evidence="2">The sequence shown here is derived from an EMBL/GenBank/DDBJ whole genome shotgun (WGS) entry which is preliminary data.</text>
</comment>
<dbReference type="Proteomes" id="UP001497480">
    <property type="component" value="Unassembled WGS sequence"/>
</dbReference>
<dbReference type="EMBL" id="CAXHTB010000007">
    <property type="protein sequence ID" value="CAL0309481.1"/>
    <property type="molecule type" value="Genomic_DNA"/>
</dbReference>
<accession>A0AAV1WK84</accession>
<dbReference type="Pfam" id="PF22950">
    <property type="entry name" value="DUF7026"/>
    <property type="match status" value="1"/>
</dbReference>
<evidence type="ECO:0000259" key="1">
    <source>
        <dbReference type="Pfam" id="PF22950"/>
    </source>
</evidence>
<gene>
    <name evidence="2" type="ORF">LLUT_LOCUS10541</name>
</gene>
<sequence>MALKFHLISTNFSSISSTTHFFTHKPFTRISCTNKNSISDSALSSDLSARVTRMNNHLVQAEDAMRKSRELLFKELCNYLGVKEEEGRHKWKNFDEEEKWVCINGFIQEWGQHFHPLSVKSTKEMVEEYMRQGKLNPPPKWVPSSVPVPGLDGIIGF</sequence>
<proteinExistence type="predicted"/>
<name>A0AAV1WK84_LUPLU</name>
<dbReference type="InterPro" id="IPR054290">
    <property type="entry name" value="DUF7026"/>
</dbReference>
<keyword evidence="3" id="KW-1185">Reference proteome</keyword>
<organism evidence="2 3">
    <name type="scientific">Lupinus luteus</name>
    <name type="common">European yellow lupine</name>
    <dbReference type="NCBI Taxonomy" id="3873"/>
    <lineage>
        <taxon>Eukaryota</taxon>
        <taxon>Viridiplantae</taxon>
        <taxon>Streptophyta</taxon>
        <taxon>Embryophyta</taxon>
        <taxon>Tracheophyta</taxon>
        <taxon>Spermatophyta</taxon>
        <taxon>Magnoliopsida</taxon>
        <taxon>eudicotyledons</taxon>
        <taxon>Gunneridae</taxon>
        <taxon>Pentapetalae</taxon>
        <taxon>rosids</taxon>
        <taxon>fabids</taxon>
        <taxon>Fabales</taxon>
        <taxon>Fabaceae</taxon>
        <taxon>Papilionoideae</taxon>
        <taxon>50 kb inversion clade</taxon>
        <taxon>genistoids sensu lato</taxon>
        <taxon>core genistoids</taxon>
        <taxon>Genisteae</taxon>
        <taxon>Lupinus</taxon>
    </lineage>
</organism>
<reference evidence="2 3" key="1">
    <citation type="submission" date="2024-03" db="EMBL/GenBank/DDBJ databases">
        <authorList>
            <person name="Martinez-Hernandez J."/>
        </authorList>
    </citation>
    <scope>NUCLEOTIDE SEQUENCE [LARGE SCALE GENOMIC DNA]</scope>
</reference>